<proteinExistence type="predicted"/>
<dbReference type="Proteomes" id="UP001229421">
    <property type="component" value="Unassembled WGS sequence"/>
</dbReference>
<gene>
    <name evidence="1" type="ORF">QVD17_12821</name>
</gene>
<comment type="caution">
    <text evidence="1">The sequence shown here is derived from an EMBL/GenBank/DDBJ whole genome shotgun (WGS) entry which is preliminary data.</text>
</comment>
<keyword evidence="2" id="KW-1185">Reference proteome</keyword>
<sequence length="86" mass="9538">MKTTVMILEHMEVLNGDKYFLSSRSKGESRAGMIVVGGSGLQRDVSGSHDNSTRRYLMLNIHDIYASVHEAKIAVQSHPLVQGQPR</sequence>
<protein>
    <submittedName>
        <fullName evidence="1">Uncharacterized protein</fullName>
    </submittedName>
</protein>
<name>A0AAD8NVT0_TARER</name>
<accession>A0AAD8NVT0</accession>
<evidence type="ECO:0000313" key="1">
    <source>
        <dbReference type="EMBL" id="KAK1430230.1"/>
    </source>
</evidence>
<evidence type="ECO:0000313" key="2">
    <source>
        <dbReference type="Proteomes" id="UP001229421"/>
    </source>
</evidence>
<dbReference type="EMBL" id="JAUHHV010000003">
    <property type="protein sequence ID" value="KAK1430230.1"/>
    <property type="molecule type" value="Genomic_DNA"/>
</dbReference>
<organism evidence="1 2">
    <name type="scientific">Tagetes erecta</name>
    <name type="common">African marigold</name>
    <dbReference type="NCBI Taxonomy" id="13708"/>
    <lineage>
        <taxon>Eukaryota</taxon>
        <taxon>Viridiplantae</taxon>
        <taxon>Streptophyta</taxon>
        <taxon>Embryophyta</taxon>
        <taxon>Tracheophyta</taxon>
        <taxon>Spermatophyta</taxon>
        <taxon>Magnoliopsida</taxon>
        <taxon>eudicotyledons</taxon>
        <taxon>Gunneridae</taxon>
        <taxon>Pentapetalae</taxon>
        <taxon>asterids</taxon>
        <taxon>campanulids</taxon>
        <taxon>Asterales</taxon>
        <taxon>Asteraceae</taxon>
        <taxon>Asteroideae</taxon>
        <taxon>Heliantheae alliance</taxon>
        <taxon>Tageteae</taxon>
        <taxon>Tagetes</taxon>
    </lineage>
</organism>
<dbReference type="AlphaFoldDB" id="A0AAD8NVT0"/>
<reference evidence="1" key="1">
    <citation type="journal article" date="2023" name="bioRxiv">
        <title>Improved chromosome-level genome assembly for marigold (Tagetes erecta).</title>
        <authorList>
            <person name="Jiang F."/>
            <person name="Yuan L."/>
            <person name="Wang S."/>
            <person name="Wang H."/>
            <person name="Xu D."/>
            <person name="Wang A."/>
            <person name="Fan W."/>
        </authorList>
    </citation>
    <scope>NUCLEOTIDE SEQUENCE</scope>
    <source>
        <strain evidence="1">WSJ</strain>
        <tissue evidence="1">Leaf</tissue>
    </source>
</reference>